<keyword evidence="3 6" id="KW-0157">Chromophore</keyword>
<keyword evidence="10" id="KW-1185">Reference proteome</keyword>
<dbReference type="PANTHER" id="PTHR11455">
    <property type="entry name" value="CRYPTOCHROME"/>
    <property type="match status" value="1"/>
</dbReference>
<evidence type="ECO:0000256" key="6">
    <source>
        <dbReference type="RuleBase" id="RU004182"/>
    </source>
</evidence>
<dbReference type="SUPFAM" id="SSF52425">
    <property type="entry name" value="Cryptochrome/photolyase, N-terminal domain"/>
    <property type="match status" value="1"/>
</dbReference>
<dbReference type="GO" id="GO:0009416">
    <property type="term" value="P:response to light stimulus"/>
    <property type="evidence" value="ECO:0007669"/>
    <property type="project" value="TreeGrafter"/>
</dbReference>
<dbReference type="InterPro" id="IPR005101">
    <property type="entry name" value="Cryptochr/Photolyase_FAD-bd"/>
</dbReference>
<feature type="site" description="Electron transfer via tryptophanyl radical" evidence="5">
    <location>
        <position position="275"/>
    </location>
</feature>
<dbReference type="PROSITE" id="PS00394">
    <property type="entry name" value="DNA_PHOTOLYASES_1_1"/>
    <property type="match status" value="1"/>
</dbReference>
<proteinExistence type="inferred from homology"/>
<dbReference type="GO" id="GO:0006950">
    <property type="term" value="P:response to stress"/>
    <property type="evidence" value="ECO:0007669"/>
    <property type="project" value="UniProtKB-ARBA"/>
</dbReference>
<feature type="binding site" evidence="4">
    <location>
        <position position="197"/>
    </location>
    <ligand>
        <name>FAD</name>
        <dbReference type="ChEBI" id="CHEBI:57692"/>
    </ligand>
</feature>
<dbReference type="PANTHER" id="PTHR11455:SF9">
    <property type="entry name" value="CRYPTOCHROME CIRCADIAN CLOCK 5 ISOFORM X1"/>
    <property type="match status" value="1"/>
</dbReference>
<dbReference type="Pfam" id="PF00875">
    <property type="entry name" value="DNA_photolyase"/>
    <property type="match status" value="1"/>
</dbReference>
<dbReference type="InterPro" id="IPR018394">
    <property type="entry name" value="DNA_photolyase_1_CS_C"/>
</dbReference>
<dbReference type="STRING" id="482827.SAMN04488243_11918"/>
<feature type="site" description="Electron transfer via tryptophanyl radical" evidence="5">
    <location>
        <position position="351"/>
    </location>
</feature>
<dbReference type="Gene3D" id="1.25.40.80">
    <property type="match status" value="1"/>
</dbReference>
<dbReference type="SUPFAM" id="SSF48173">
    <property type="entry name" value="Cryptochrome/photolyase FAD-binding domain"/>
    <property type="match status" value="1"/>
</dbReference>
<dbReference type="InterPro" id="IPR006050">
    <property type="entry name" value="DNA_photolyase_N"/>
</dbReference>
<evidence type="ECO:0000313" key="9">
    <source>
        <dbReference type="EMBL" id="SDE98956.1"/>
    </source>
</evidence>
<dbReference type="GO" id="GO:0003904">
    <property type="term" value="F:deoxyribodipyrimidine photo-lyase activity"/>
    <property type="evidence" value="ECO:0007669"/>
    <property type="project" value="TreeGrafter"/>
</dbReference>
<dbReference type="OrthoDB" id="9772484at2"/>
<sequence length="420" mass="47982">MGPFLVWHRGDLRLHDHPALLEALARGPVVGLVVLDPNNLKTTPRRRAWFLENVRALREAYRARGGALWVLEGLPWEKVPEAARRLKAQGVYALKGYTPYGHHRDARVAEALPVPLHLLPAPHLLPPDLPKPYRVYTPFSRLYRGADPPLPPPEALPKGPEEGEIPREDPGLPLPEPGEEAALRRLWGFLEAKLPRYAEERDRLDGEGGSRLSPYFALGALSPRLAAWEAKRRGGEGARKWVAELLWRDFSYHLLYHFPWMAERPLDPRFQAFPWEEDEALFQAWYEGKTGVPLVDAAMRELRATGFLSNRARMAVAQFAVKYLLLPWRRAEEAFRHLLLDGDRAVNLQGWQWAGGLGVDAAPYFRVFNLVAQGERHDPEGRWLKRWAPEYPSYAPKDPVVDLEEARRRYLRLAKGLPRG</sequence>
<reference evidence="10" key="1">
    <citation type="submission" date="2016-10" db="EMBL/GenBank/DDBJ databases">
        <authorList>
            <person name="Varghese N."/>
            <person name="Submissions S."/>
        </authorList>
    </citation>
    <scope>NUCLEOTIDE SEQUENCE [LARGE SCALE GENOMIC DNA]</scope>
    <source>
        <strain evidence="10">CGMCC 1.6992</strain>
    </source>
</reference>
<dbReference type="RefSeq" id="WP_093007490.1">
    <property type="nucleotide sequence ID" value="NZ_FNBC01000019.1"/>
</dbReference>
<evidence type="ECO:0000313" key="10">
    <source>
        <dbReference type="Proteomes" id="UP000199446"/>
    </source>
</evidence>
<dbReference type="InterPro" id="IPR036155">
    <property type="entry name" value="Crypto/Photolyase_N_sf"/>
</dbReference>
<keyword evidence="2 4" id="KW-0274">FAD</keyword>
<dbReference type="GO" id="GO:0003677">
    <property type="term" value="F:DNA binding"/>
    <property type="evidence" value="ECO:0007669"/>
    <property type="project" value="TreeGrafter"/>
</dbReference>
<evidence type="ECO:0000256" key="4">
    <source>
        <dbReference type="PIRSR" id="PIRSR602081-1"/>
    </source>
</evidence>
<dbReference type="Gene3D" id="1.10.579.10">
    <property type="entry name" value="DNA Cyclobutane Dipyrimidine Photolyase, subunit A, domain 3"/>
    <property type="match status" value="1"/>
</dbReference>
<feature type="region of interest" description="Disordered" evidence="7">
    <location>
        <begin position="144"/>
        <end position="174"/>
    </location>
</feature>
<dbReference type="AlphaFoldDB" id="A0A1G7HF35"/>
<dbReference type="Gene3D" id="3.40.50.620">
    <property type="entry name" value="HUPs"/>
    <property type="match status" value="1"/>
</dbReference>
<evidence type="ECO:0000259" key="8">
    <source>
        <dbReference type="PROSITE" id="PS51645"/>
    </source>
</evidence>
<dbReference type="PROSITE" id="PS51645">
    <property type="entry name" value="PHR_CRY_ALPHA_BETA"/>
    <property type="match status" value="1"/>
</dbReference>
<gene>
    <name evidence="9" type="ORF">SAMN04488243_11918</name>
</gene>
<protein>
    <submittedName>
        <fullName evidence="9">Deoxyribodipyrimidine photo-lyase type I</fullName>
    </submittedName>
</protein>
<dbReference type="Pfam" id="PF03441">
    <property type="entry name" value="FAD_binding_7"/>
    <property type="match status" value="1"/>
</dbReference>
<feature type="binding site" evidence="4">
    <location>
        <begin position="341"/>
        <end position="343"/>
    </location>
    <ligand>
        <name>FAD</name>
        <dbReference type="ChEBI" id="CHEBI:57692"/>
    </ligand>
</feature>
<evidence type="ECO:0000256" key="7">
    <source>
        <dbReference type="SAM" id="MobiDB-lite"/>
    </source>
</evidence>
<dbReference type="InterPro" id="IPR036134">
    <property type="entry name" value="Crypto/Photolyase_FAD-like_sf"/>
</dbReference>
<dbReference type="GO" id="GO:0071949">
    <property type="term" value="F:FAD binding"/>
    <property type="evidence" value="ECO:0007669"/>
    <property type="project" value="TreeGrafter"/>
</dbReference>
<dbReference type="PRINTS" id="PR00147">
    <property type="entry name" value="DNAPHOTLYASE"/>
</dbReference>
<evidence type="ECO:0000256" key="3">
    <source>
        <dbReference type="ARBA" id="ARBA00022991"/>
    </source>
</evidence>
<feature type="compositionally biased region" description="Basic and acidic residues" evidence="7">
    <location>
        <begin position="159"/>
        <end position="170"/>
    </location>
</feature>
<evidence type="ECO:0000256" key="2">
    <source>
        <dbReference type="ARBA" id="ARBA00022827"/>
    </source>
</evidence>
<evidence type="ECO:0000256" key="5">
    <source>
        <dbReference type="PIRSR" id="PIRSR602081-2"/>
    </source>
</evidence>
<dbReference type="Proteomes" id="UP000199446">
    <property type="component" value="Unassembled WGS sequence"/>
</dbReference>
<keyword evidence="9" id="KW-0456">Lyase</keyword>
<comment type="cofactor">
    <cofactor evidence="4">
        <name>FAD</name>
        <dbReference type="ChEBI" id="CHEBI:57692"/>
    </cofactor>
    <text evidence="4">Binds 1 FAD per subunit.</text>
</comment>
<feature type="site" description="Electron transfer via tryptophanyl radical" evidence="5">
    <location>
        <position position="328"/>
    </location>
</feature>
<dbReference type="InterPro" id="IPR014729">
    <property type="entry name" value="Rossmann-like_a/b/a_fold"/>
</dbReference>
<keyword evidence="1 4" id="KW-0285">Flavoprotein</keyword>
<feature type="binding site" evidence="4">
    <location>
        <position position="241"/>
    </location>
    <ligand>
        <name>FAD</name>
        <dbReference type="ChEBI" id="CHEBI:57692"/>
    </ligand>
</feature>
<dbReference type="GO" id="GO:0006139">
    <property type="term" value="P:nucleobase-containing compound metabolic process"/>
    <property type="evidence" value="ECO:0007669"/>
    <property type="project" value="UniProtKB-ARBA"/>
</dbReference>
<organism evidence="9 10">
    <name type="scientific">Thermus arciformis</name>
    <dbReference type="NCBI Taxonomy" id="482827"/>
    <lineage>
        <taxon>Bacteria</taxon>
        <taxon>Thermotogati</taxon>
        <taxon>Deinococcota</taxon>
        <taxon>Deinococci</taxon>
        <taxon>Thermales</taxon>
        <taxon>Thermaceae</taxon>
        <taxon>Thermus</taxon>
    </lineage>
</organism>
<evidence type="ECO:0000256" key="1">
    <source>
        <dbReference type="ARBA" id="ARBA00022630"/>
    </source>
</evidence>
<accession>A0A1G7HF35</accession>
<dbReference type="EMBL" id="FNBC01000019">
    <property type="protein sequence ID" value="SDE98956.1"/>
    <property type="molecule type" value="Genomic_DNA"/>
</dbReference>
<dbReference type="InterPro" id="IPR002081">
    <property type="entry name" value="Cryptochrome/DNA_photolyase_1"/>
</dbReference>
<name>A0A1G7HF35_9DEIN</name>
<comment type="similarity">
    <text evidence="6">Belongs to the DNA photolyase family.</text>
</comment>
<feature type="domain" description="Photolyase/cryptochrome alpha/beta" evidence="8">
    <location>
        <begin position="2"/>
        <end position="124"/>
    </location>
</feature>